<accession>A0ABS7KCY9</accession>
<evidence type="ECO:0000313" key="2">
    <source>
        <dbReference type="Proteomes" id="UP000706031"/>
    </source>
</evidence>
<comment type="caution">
    <text evidence="1">The sequence shown here is derived from an EMBL/GenBank/DDBJ whole genome shotgun (WGS) entry which is preliminary data.</text>
</comment>
<organism evidence="1 2">
    <name type="scientific">Paenibacillus cucumis</name>
    <name type="common">ex Kampfer et al. 2016</name>
    <dbReference type="NCBI Taxonomy" id="1776858"/>
    <lineage>
        <taxon>Bacteria</taxon>
        <taxon>Bacillati</taxon>
        <taxon>Bacillota</taxon>
        <taxon>Bacilli</taxon>
        <taxon>Bacillales</taxon>
        <taxon>Paenibacillaceae</taxon>
        <taxon>Paenibacillus</taxon>
    </lineage>
</organism>
<sequence>MKVDLDSLCAISNIKHDVILLAANIENGEITSFKGVSERLREILFSIHEYEDMLMKPNADMSQAE</sequence>
<name>A0ABS7KCY9_9BACL</name>
<dbReference type="Proteomes" id="UP000706031">
    <property type="component" value="Unassembled WGS sequence"/>
</dbReference>
<evidence type="ECO:0000313" key="1">
    <source>
        <dbReference type="EMBL" id="MBY0202003.1"/>
    </source>
</evidence>
<proteinExistence type="predicted"/>
<reference evidence="1 2" key="1">
    <citation type="submission" date="2020-08" db="EMBL/GenBank/DDBJ databases">
        <title>Fungal Genomes of the International Space Station.</title>
        <authorList>
            <person name="Seuylemezian A."/>
            <person name="Singh N.K."/>
            <person name="Wood J."/>
            <person name="Venkateswaran K."/>
        </authorList>
    </citation>
    <scope>NUCLEOTIDE SEQUENCE [LARGE SCALE GENOMIC DNA]</scope>
    <source>
        <strain evidence="1 2">S/N-304-OC-R4</strain>
    </source>
</reference>
<gene>
    <name evidence="1" type="ORF">H7T88_01935</name>
</gene>
<keyword evidence="2" id="KW-1185">Reference proteome</keyword>
<dbReference type="RefSeq" id="WP_221786569.1">
    <property type="nucleotide sequence ID" value="NZ_JACLIC010000003.1"/>
</dbReference>
<dbReference type="EMBL" id="JACLIC010000003">
    <property type="protein sequence ID" value="MBY0202003.1"/>
    <property type="molecule type" value="Genomic_DNA"/>
</dbReference>
<protein>
    <submittedName>
        <fullName evidence="1">Uncharacterized protein</fullName>
    </submittedName>
</protein>